<evidence type="ECO:0000256" key="3">
    <source>
        <dbReference type="ARBA" id="ARBA00022692"/>
    </source>
</evidence>
<feature type="transmembrane region" description="Helical" evidence="6">
    <location>
        <begin position="49"/>
        <end position="70"/>
    </location>
</feature>
<comment type="caution">
    <text evidence="7">The sequence shown here is derived from an EMBL/GenBank/DDBJ whole genome shotgun (WGS) entry which is preliminary data.</text>
</comment>
<dbReference type="InterPro" id="IPR002528">
    <property type="entry name" value="MATE_fam"/>
</dbReference>
<evidence type="ECO:0000313" key="7">
    <source>
        <dbReference type="EMBL" id="MST82376.1"/>
    </source>
</evidence>
<dbReference type="Pfam" id="PF01554">
    <property type="entry name" value="MatE"/>
    <property type="match status" value="1"/>
</dbReference>
<evidence type="ECO:0000256" key="5">
    <source>
        <dbReference type="ARBA" id="ARBA00023136"/>
    </source>
</evidence>
<protein>
    <recommendedName>
        <fullName evidence="9">MATE family efflux transporter</fullName>
    </recommendedName>
</protein>
<accession>A0A7X2TQ18</accession>
<dbReference type="PANTHER" id="PTHR43823:SF3">
    <property type="entry name" value="MULTIDRUG EXPORT PROTEIN MEPA"/>
    <property type="match status" value="1"/>
</dbReference>
<dbReference type="InterPro" id="IPR051327">
    <property type="entry name" value="MATE_MepA_subfamily"/>
</dbReference>
<dbReference type="Proteomes" id="UP000466864">
    <property type="component" value="Unassembled WGS sequence"/>
</dbReference>
<organism evidence="7 8">
    <name type="scientific">Bilifractor porci</name>
    <dbReference type="NCBI Taxonomy" id="2606636"/>
    <lineage>
        <taxon>Bacteria</taxon>
        <taxon>Bacillati</taxon>
        <taxon>Bacillota</taxon>
        <taxon>Clostridia</taxon>
        <taxon>Lachnospirales</taxon>
        <taxon>Lachnospiraceae</taxon>
        <taxon>Bilifractor</taxon>
    </lineage>
</organism>
<dbReference type="AlphaFoldDB" id="A0A7X2TQ18"/>
<keyword evidence="5 6" id="KW-0472">Membrane</keyword>
<feature type="transmembrane region" description="Helical" evidence="6">
    <location>
        <begin position="192"/>
        <end position="213"/>
    </location>
</feature>
<feature type="transmembrane region" description="Helical" evidence="6">
    <location>
        <begin position="219"/>
        <end position="239"/>
    </location>
</feature>
<evidence type="ECO:0000256" key="4">
    <source>
        <dbReference type="ARBA" id="ARBA00022989"/>
    </source>
</evidence>
<dbReference type="EMBL" id="VUMV01000005">
    <property type="protein sequence ID" value="MST82376.1"/>
    <property type="molecule type" value="Genomic_DNA"/>
</dbReference>
<evidence type="ECO:0000256" key="2">
    <source>
        <dbReference type="ARBA" id="ARBA00022475"/>
    </source>
</evidence>
<keyword evidence="8" id="KW-1185">Reference proteome</keyword>
<keyword evidence="4 6" id="KW-1133">Transmembrane helix</keyword>
<dbReference type="GO" id="GO:0005886">
    <property type="term" value="C:plasma membrane"/>
    <property type="evidence" value="ECO:0007669"/>
    <property type="project" value="UniProtKB-SubCell"/>
</dbReference>
<keyword evidence="2" id="KW-1003">Cell membrane</keyword>
<evidence type="ECO:0000313" key="8">
    <source>
        <dbReference type="Proteomes" id="UP000466864"/>
    </source>
</evidence>
<dbReference type="GO" id="GO:0042910">
    <property type="term" value="F:xenobiotic transmembrane transporter activity"/>
    <property type="evidence" value="ECO:0007669"/>
    <property type="project" value="InterPro"/>
</dbReference>
<dbReference type="PANTHER" id="PTHR43823">
    <property type="entry name" value="SPORULATION PROTEIN YKVU"/>
    <property type="match status" value="1"/>
</dbReference>
<proteinExistence type="predicted"/>
<gene>
    <name evidence="7" type="ORF">FYJ60_08625</name>
</gene>
<comment type="subcellular location">
    <subcellularLocation>
        <location evidence="1">Cell membrane</location>
        <topology evidence="1">Multi-pass membrane protein</topology>
    </subcellularLocation>
</comment>
<evidence type="ECO:0000256" key="1">
    <source>
        <dbReference type="ARBA" id="ARBA00004651"/>
    </source>
</evidence>
<feature type="transmembrane region" description="Helical" evidence="6">
    <location>
        <begin position="9"/>
        <end position="29"/>
    </location>
</feature>
<name>A0A7X2TQ18_9FIRM</name>
<reference evidence="7 8" key="1">
    <citation type="submission" date="2019-08" db="EMBL/GenBank/DDBJ databases">
        <title>In-depth cultivation of the pig gut microbiome towards novel bacterial diversity and tailored functional studies.</title>
        <authorList>
            <person name="Wylensek D."/>
            <person name="Hitch T.C.A."/>
            <person name="Clavel T."/>
        </authorList>
    </citation>
    <scope>NUCLEOTIDE SEQUENCE [LARGE SCALE GENOMIC DNA]</scope>
    <source>
        <strain evidence="7 8">Oil+RF-744-WCA-WT-13</strain>
    </source>
</reference>
<evidence type="ECO:0000256" key="6">
    <source>
        <dbReference type="SAM" id="Phobius"/>
    </source>
</evidence>
<dbReference type="GO" id="GO:0015297">
    <property type="term" value="F:antiporter activity"/>
    <property type="evidence" value="ECO:0007669"/>
    <property type="project" value="InterPro"/>
</dbReference>
<evidence type="ECO:0008006" key="9">
    <source>
        <dbReference type="Google" id="ProtNLM"/>
    </source>
</evidence>
<feature type="transmembrane region" description="Helical" evidence="6">
    <location>
        <begin position="161"/>
        <end position="185"/>
    </location>
</feature>
<keyword evidence="3 6" id="KW-0812">Transmembrane</keyword>
<sequence>MPKTKTQGIVFGLIMSYAMAYGMEVYNIAIKEGFNLNVGGFSTMTNQVFLGALIEASYMGVFVFLTSNLWGNRIGTAYGIFYKIQQFIYFAEFGIRDAITPLVSYNYGRSNKKRVKEGEKYGLIYTIIIMLAGLAALNIFACPLSGIFGLSAETQELCIRAMHIISVRFVFAGVNITVQGIFQALESGTGSLIISVLRLLAVPLPLAYLLSFSADASKIIWWSLPAGEIVAAVVAVIMLRRVNRRIGIAGRLK</sequence>
<dbReference type="RefSeq" id="WP_154458276.1">
    <property type="nucleotide sequence ID" value="NZ_VUMV01000005.1"/>
</dbReference>
<feature type="transmembrane region" description="Helical" evidence="6">
    <location>
        <begin position="122"/>
        <end position="141"/>
    </location>
</feature>